<dbReference type="Pfam" id="PF13560">
    <property type="entry name" value="HTH_31"/>
    <property type="match status" value="1"/>
</dbReference>
<evidence type="ECO:0000259" key="1">
    <source>
        <dbReference type="PROSITE" id="PS50943"/>
    </source>
</evidence>
<dbReference type="PROSITE" id="PS50943">
    <property type="entry name" value="HTH_CROC1"/>
    <property type="match status" value="1"/>
</dbReference>
<dbReference type="SUPFAM" id="SSF47413">
    <property type="entry name" value="lambda repressor-like DNA-binding domains"/>
    <property type="match status" value="1"/>
</dbReference>
<dbReference type="Gene3D" id="1.10.260.40">
    <property type="entry name" value="lambda repressor-like DNA-binding domains"/>
    <property type="match status" value="1"/>
</dbReference>
<name>A0A841BY57_9ACTN</name>
<dbReference type="InterPro" id="IPR001387">
    <property type="entry name" value="Cro/C1-type_HTH"/>
</dbReference>
<accession>A0A841BY57</accession>
<proteinExistence type="predicted"/>
<comment type="caution">
    <text evidence="2">The sequence shown here is derived from an EMBL/GenBank/DDBJ whole genome shotgun (WGS) entry which is preliminary data.</text>
</comment>
<sequence length="446" mass="47870">MSIDTEWTAIPNVAKAAQAGNYGFVLRVARTAAGMTLEEAAGLAAVSPSTLSRMETNPRRTWDVKELRRLAELFAIPAHLFGLSRSTADNDTASLGTDVDEGGDDMRRRDLIASTAAVVTGAITLTGMPAPAAAHGLVDTVEDVLFGNLTAAPIPGNQLAAQLAAARADFRATRYTQLARRLPRLLARATAGRDAASITEAPVAAARLAQAYAIATQLLIKLHDNGMAWSTADRAVQAARNADDPIILAEAQRLAATVMRRTHHRDGAQRLTLDTARRLHADTGLPDAASSALYGQILAASAYTAAMRDDRDTAWTLMVEAEAAARQVGASSGERFNMIEVAVYKISVARMLGDYGTAVEYARLVDPTKIASPERRARYWEDTALALNGRGKHQAAYQSLLNAERDTPQEIRYRPWAQELARELLTLEGRTGMAGIRSFANLIGAV</sequence>
<protein>
    <submittedName>
        <fullName evidence="2">Transcriptional regulator with XRE-family HTH domain</fullName>
    </submittedName>
</protein>
<dbReference type="GO" id="GO:0003677">
    <property type="term" value="F:DNA binding"/>
    <property type="evidence" value="ECO:0007669"/>
    <property type="project" value="InterPro"/>
</dbReference>
<gene>
    <name evidence="2" type="ORF">F4553_005101</name>
</gene>
<evidence type="ECO:0000313" key="2">
    <source>
        <dbReference type="EMBL" id="MBB5871722.1"/>
    </source>
</evidence>
<dbReference type="Proteomes" id="UP000587527">
    <property type="component" value="Unassembled WGS sequence"/>
</dbReference>
<dbReference type="AlphaFoldDB" id="A0A841BY57"/>
<organism evidence="2 3">
    <name type="scientific">Allocatelliglobosispora scoriae</name>
    <dbReference type="NCBI Taxonomy" id="643052"/>
    <lineage>
        <taxon>Bacteria</taxon>
        <taxon>Bacillati</taxon>
        <taxon>Actinomycetota</taxon>
        <taxon>Actinomycetes</taxon>
        <taxon>Micromonosporales</taxon>
        <taxon>Micromonosporaceae</taxon>
        <taxon>Allocatelliglobosispora</taxon>
    </lineage>
</organism>
<dbReference type="EMBL" id="JACHMN010000002">
    <property type="protein sequence ID" value="MBB5871722.1"/>
    <property type="molecule type" value="Genomic_DNA"/>
</dbReference>
<feature type="domain" description="HTH cro/C1-type" evidence="1">
    <location>
        <begin position="26"/>
        <end position="81"/>
    </location>
</feature>
<reference evidence="2 3" key="1">
    <citation type="submission" date="2020-08" db="EMBL/GenBank/DDBJ databases">
        <title>Sequencing the genomes of 1000 actinobacteria strains.</title>
        <authorList>
            <person name="Klenk H.-P."/>
        </authorList>
    </citation>
    <scope>NUCLEOTIDE SEQUENCE [LARGE SCALE GENOMIC DNA]</scope>
    <source>
        <strain evidence="2 3">DSM 45362</strain>
    </source>
</reference>
<keyword evidence="3" id="KW-1185">Reference proteome</keyword>
<dbReference type="CDD" id="cd00093">
    <property type="entry name" value="HTH_XRE"/>
    <property type="match status" value="1"/>
</dbReference>
<dbReference type="RefSeq" id="WP_184839964.1">
    <property type="nucleotide sequence ID" value="NZ_JACHMN010000002.1"/>
</dbReference>
<dbReference type="InterPro" id="IPR010982">
    <property type="entry name" value="Lambda_DNA-bd_dom_sf"/>
</dbReference>
<dbReference type="SMART" id="SM00530">
    <property type="entry name" value="HTH_XRE"/>
    <property type="match status" value="1"/>
</dbReference>
<evidence type="ECO:0000313" key="3">
    <source>
        <dbReference type="Proteomes" id="UP000587527"/>
    </source>
</evidence>